<dbReference type="Proteomes" id="UP000663854">
    <property type="component" value="Unassembled WGS sequence"/>
</dbReference>
<feature type="region of interest" description="Disordered" evidence="2">
    <location>
        <begin position="273"/>
        <end position="307"/>
    </location>
</feature>
<gene>
    <name evidence="4" type="ORF">JXQ802_LOCUS50077</name>
    <name evidence="3" type="ORF">PYM288_LOCUS33922</name>
</gene>
<name>A0A815JR15_9BILA</name>
<organism evidence="3 5">
    <name type="scientific">Rotaria sordida</name>
    <dbReference type="NCBI Taxonomy" id="392033"/>
    <lineage>
        <taxon>Eukaryota</taxon>
        <taxon>Metazoa</taxon>
        <taxon>Spiralia</taxon>
        <taxon>Gnathifera</taxon>
        <taxon>Rotifera</taxon>
        <taxon>Eurotatoria</taxon>
        <taxon>Bdelloidea</taxon>
        <taxon>Philodinida</taxon>
        <taxon>Philodinidae</taxon>
        <taxon>Rotaria</taxon>
    </lineage>
</organism>
<evidence type="ECO:0000256" key="2">
    <source>
        <dbReference type="SAM" id="MobiDB-lite"/>
    </source>
</evidence>
<protein>
    <submittedName>
        <fullName evidence="3">Uncharacterized protein</fullName>
    </submittedName>
</protein>
<keyword evidence="6" id="KW-1185">Reference proteome</keyword>
<feature type="region of interest" description="Disordered" evidence="2">
    <location>
        <begin position="484"/>
        <end position="513"/>
    </location>
</feature>
<feature type="region of interest" description="Disordered" evidence="2">
    <location>
        <begin position="315"/>
        <end position="334"/>
    </location>
</feature>
<feature type="compositionally biased region" description="Polar residues" evidence="2">
    <location>
        <begin position="324"/>
        <end position="334"/>
    </location>
</feature>
<dbReference type="EMBL" id="CAJNOH010004861">
    <property type="protein sequence ID" value="CAF1382365.1"/>
    <property type="molecule type" value="Genomic_DNA"/>
</dbReference>
<accession>A0A815JR15</accession>
<evidence type="ECO:0000256" key="1">
    <source>
        <dbReference type="SAM" id="Coils"/>
    </source>
</evidence>
<evidence type="ECO:0000313" key="6">
    <source>
        <dbReference type="Proteomes" id="UP000663870"/>
    </source>
</evidence>
<comment type="caution">
    <text evidence="3">The sequence shown here is derived from an EMBL/GenBank/DDBJ whole genome shotgun (WGS) entry which is preliminary data.</text>
</comment>
<dbReference type="EMBL" id="CAJNOL010006323">
    <property type="protein sequence ID" value="CAF1616710.1"/>
    <property type="molecule type" value="Genomic_DNA"/>
</dbReference>
<reference evidence="3" key="1">
    <citation type="submission" date="2021-02" db="EMBL/GenBank/DDBJ databases">
        <authorList>
            <person name="Nowell W R."/>
        </authorList>
    </citation>
    <scope>NUCLEOTIDE SEQUENCE</scope>
</reference>
<feature type="region of interest" description="Disordered" evidence="2">
    <location>
        <begin position="366"/>
        <end position="438"/>
    </location>
</feature>
<feature type="compositionally biased region" description="Polar residues" evidence="2">
    <location>
        <begin position="406"/>
        <end position="425"/>
    </location>
</feature>
<proteinExistence type="predicted"/>
<dbReference type="AlphaFoldDB" id="A0A815JR15"/>
<evidence type="ECO:0000313" key="5">
    <source>
        <dbReference type="Proteomes" id="UP000663854"/>
    </source>
</evidence>
<keyword evidence="1" id="KW-0175">Coiled coil</keyword>
<evidence type="ECO:0000313" key="4">
    <source>
        <dbReference type="EMBL" id="CAF1616710.1"/>
    </source>
</evidence>
<dbReference type="Proteomes" id="UP000663870">
    <property type="component" value="Unassembled WGS sequence"/>
</dbReference>
<sequence>MHTAKEFLDEEHQTILSTQTEANEYLLSCLNEFISHIRDDFNELNKTQLKQMENEYKQMTITIEENSLTKVTINETMINQQRSIQIECGKLQDEHRSITQELIELNNYNQVLSEQILAVEADLYSIRNEHLQELIIKDNELERSKIQLQILNEKLNHLAEYDRNLKFELTLYRGVLECEYRRKQQQQQQQLMNNQHPSQPITLRKHKISPILTNRNEVETIVEKSNAHVDEILSPIKYLDDENNIQLDHQESNKGFDQNQEDIIESTNNISQEIHQTSSKTLKSPIPTDQSLPSGEQLSPTNHEVSSKISTFPHESILSEDQSKSSGPGQSPTTAEGVQIYLIIASKDEKAPPSNSVPILTQIHRPFSANTEDRPKPSNISESSSSIPVSTGIEVSPEIEKPSIASAISDNQQDSSKIHLSSSTQLEDEEQSSEAYPPLSKILKEVQAVLKFSHMDKQVLSEAQKSPTSPTNIATPNDLSISFDINQSSSISPENQKITSYVQQSKTTSSNEQPLFTESIGPSIVLDNQQQPSTFSQEQPTSSEIEQSSITDENIQEQALPIAANEYESISHIVNFLLAQEVDGKQELVEPSNDVDNDVKYDETDNVVTIDVDHNDTHQPTDFIESLPMDEHDINQTDRQESLSFDTLSLSQEGNINSFEDKESTLKQDEIKTEEQSSFSDQYKIEENPKGDFISLPDYYGNLNDSTYLNYEELSKQLFCKTSLVDVEDDNTNLIKGKFS</sequence>
<feature type="coiled-coil region" evidence="1">
    <location>
        <begin position="42"/>
        <end position="69"/>
    </location>
</feature>
<evidence type="ECO:0000313" key="3">
    <source>
        <dbReference type="EMBL" id="CAF1382365.1"/>
    </source>
</evidence>
<feature type="region of interest" description="Disordered" evidence="2">
    <location>
        <begin position="530"/>
        <end position="550"/>
    </location>
</feature>
<feature type="compositionally biased region" description="Low complexity" evidence="2">
    <location>
        <begin position="377"/>
        <end position="393"/>
    </location>
</feature>